<organism evidence="3 4">
    <name type="scientific">Rhizoctonia solani</name>
    <dbReference type="NCBI Taxonomy" id="456999"/>
    <lineage>
        <taxon>Eukaryota</taxon>
        <taxon>Fungi</taxon>
        <taxon>Dikarya</taxon>
        <taxon>Basidiomycota</taxon>
        <taxon>Agaricomycotina</taxon>
        <taxon>Agaricomycetes</taxon>
        <taxon>Cantharellales</taxon>
        <taxon>Ceratobasidiaceae</taxon>
        <taxon>Rhizoctonia</taxon>
    </lineage>
</organism>
<protein>
    <recommendedName>
        <fullName evidence="5">DUF2235 domain-containing protein</fullName>
    </recommendedName>
</protein>
<evidence type="ECO:0000259" key="2">
    <source>
        <dbReference type="Pfam" id="PF09994"/>
    </source>
</evidence>
<dbReference type="InterPro" id="IPR036673">
    <property type="entry name" value="Cyanovirin-N_sf"/>
</dbReference>
<feature type="domain" description="Cyanovirin-N" evidence="1">
    <location>
        <begin position="52"/>
        <end position="117"/>
    </location>
</feature>
<sequence>MSSTNVRRSKLRLDECTFRLLDLATTNGHCVVQATADPKSSIRWNPDNPTDPQFNLSAIIGNDNASFRWGRSGFEKMGRDFKVGEEQGTGACILTGQLLNLAGEYKDASINLDERLKVEEYVDVGSNETYHRVVCKEHPVPERTLVLCFDGTSNHFSDKNTNVVKLVELLKKDDPSKQMVRWNDFSLGVMLIFTPGLLSSMHQISTNLVSYYSHLFKQTGVGTYSSPGLTTSAGLAIASKLDEAIACYLYQHVIDGYRYLMETYRIGDRIALFGFSRGAFTARALAGMLHCVGLLPRHNAEHIPFAYEVYKNANDRMDAPSGPTSASANPTKAKNVDPEEFKRTFCVPIMIDYVGVWDTVASVGALMPQSLPWIDYNPSVLTFRQALALDERRGNFIPSVWDHRRTTIVQDIKEVWFKGEHSDVGGGSAGPENDNYSMLSNISLRWMIRQILECRVGILFDHLAIELYRRRQVLETPPAEGLRPSKDWMKRLAESRKLDHGDIQKGIYDSIGRSILWNGLEYFAFTAKPTKNDKCEPITSRWPHAKAGRQIFRCNAKDPIYLHSSVVDQLAAYGSRVHRKEYKPRAKWYGYEAHGWPRIEDVSIVKVQGGEHPEPGDMLPEETKSRLQIVRPAGSRKLFGIFCM</sequence>
<reference evidence="3" key="1">
    <citation type="submission" date="2021-01" db="EMBL/GenBank/DDBJ databases">
        <authorList>
            <person name="Kaushik A."/>
        </authorList>
    </citation>
    <scope>NUCLEOTIDE SEQUENCE</scope>
    <source>
        <strain evidence="3">AG2-2IIIB</strain>
    </source>
</reference>
<dbReference type="Proteomes" id="UP000663843">
    <property type="component" value="Unassembled WGS sequence"/>
</dbReference>
<gene>
    <name evidence="3" type="ORF">RDB_LOCUS65245</name>
</gene>
<dbReference type="InterPro" id="IPR018712">
    <property type="entry name" value="Tle1-like_cat"/>
</dbReference>
<dbReference type="SUPFAM" id="SSF53474">
    <property type="entry name" value="alpha/beta-Hydrolases"/>
    <property type="match status" value="1"/>
</dbReference>
<dbReference type="Gene3D" id="2.30.60.10">
    <property type="entry name" value="Cyanovirin-N"/>
    <property type="match status" value="1"/>
</dbReference>
<dbReference type="SUPFAM" id="SSF51322">
    <property type="entry name" value="Cyanovirin-N"/>
    <property type="match status" value="1"/>
</dbReference>
<dbReference type="AlphaFoldDB" id="A0A8H2XP62"/>
<evidence type="ECO:0000313" key="3">
    <source>
        <dbReference type="EMBL" id="CAE6431919.1"/>
    </source>
</evidence>
<name>A0A8H2XP62_9AGAM</name>
<dbReference type="EMBL" id="CAJMWT010002075">
    <property type="protein sequence ID" value="CAE6431919.1"/>
    <property type="molecule type" value="Genomic_DNA"/>
</dbReference>
<evidence type="ECO:0000313" key="4">
    <source>
        <dbReference type="Proteomes" id="UP000663843"/>
    </source>
</evidence>
<evidence type="ECO:0008006" key="5">
    <source>
        <dbReference type="Google" id="ProtNLM"/>
    </source>
</evidence>
<dbReference type="PANTHER" id="PTHR33840">
    <property type="match status" value="1"/>
</dbReference>
<feature type="domain" description="T6SS Phospholipase effector Tle1-like catalytic" evidence="2">
    <location>
        <begin position="143"/>
        <end position="450"/>
    </location>
</feature>
<accession>A0A8H2XP62</accession>
<dbReference type="InterPro" id="IPR029058">
    <property type="entry name" value="AB_hydrolase_fold"/>
</dbReference>
<dbReference type="PANTHER" id="PTHR33840:SF2">
    <property type="entry name" value="TLE1 PHOSPHOLIPASE DOMAIN-CONTAINING PROTEIN"/>
    <property type="match status" value="1"/>
</dbReference>
<comment type="caution">
    <text evidence="3">The sequence shown here is derived from an EMBL/GenBank/DDBJ whole genome shotgun (WGS) entry which is preliminary data.</text>
</comment>
<evidence type="ECO:0000259" key="1">
    <source>
        <dbReference type="Pfam" id="PF08881"/>
    </source>
</evidence>
<dbReference type="InterPro" id="IPR011058">
    <property type="entry name" value="Cyanovirin-N"/>
</dbReference>
<dbReference type="Pfam" id="PF09994">
    <property type="entry name" value="T6SS_Tle1-like_cat"/>
    <property type="match status" value="1"/>
</dbReference>
<dbReference type="Pfam" id="PF08881">
    <property type="entry name" value="CVNH"/>
    <property type="match status" value="1"/>
</dbReference>
<proteinExistence type="predicted"/>